<evidence type="ECO:0008006" key="11">
    <source>
        <dbReference type="Google" id="ProtNLM"/>
    </source>
</evidence>
<dbReference type="PANTHER" id="PTHR11101:SF80">
    <property type="entry name" value="PHOSPHATE TRANSPORTER"/>
    <property type="match status" value="1"/>
</dbReference>
<evidence type="ECO:0000256" key="2">
    <source>
        <dbReference type="ARBA" id="ARBA00009916"/>
    </source>
</evidence>
<comment type="similarity">
    <text evidence="2">Belongs to the inorganic phosphate transporter (PiT) (TC 2.A.20) family.</text>
</comment>
<evidence type="ECO:0000256" key="3">
    <source>
        <dbReference type="ARBA" id="ARBA00022448"/>
    </source>
</evidence>
<name>A0A8J2LP33_9HEXA</name>
<feature type="transmembrane region" description="Helical" evidence="8">
    <location>
        <begin position="30"/>
        <end position="51"/>
    </location>
</feature>
<dbReference type="GO" id="GO:0016020">
    <property type="term" value="C:membrane"/>
    <property type="evidence" value="ECO:0007669"/>
    <property type="project" value="UniProtKB-SubCell"/>
</dbReference>
<keyword evidence="3" id="KW-0813">Transport</keyword>
<keyword evidence="5 8" id="KW-0812">Transmembrane</keyword>
<keyword evidence="7 8" id="KW-0472">Membrane</keyword>
<comment type="caution">
    <text evidence="9">The sequence shown here is derived from an EMBL/GenBank/DDBJ whole genome shotgun (WGS) entry which is preliminary data.</text>
</comment>
<evidence type="ECO:0000313" key="10">
    <source>
        <dbReference type="Proteomes" id="UP000708208"/>
    </source>
</evidence>
<evidence type="ECO:0000256" key="4">
    <source>
        <dbReference type="ARBA" id="ARBA00022592"/>
    </source>
</evidence>
<accession>A0A8J2LP33</accession>
<reference evidence="9" key="1">
    <citation type="submission" date="2021-06" db="EMBL/GenBank/DDBJ databases">
        <authorList>
            <person name="Hodson N. C."/>
            <person name="Mongue J. A."/>
            <person name="Jaron S. K."/>
        </authorList>
    </citation>
    <scope>NUCLEOTIDE SEQUENCE</scope>
</reference>
<organism evidence="9 10">
    <name type="scientific">Allacma fusca</name>
    <dbReference type="NCBI Taxonomy" id="39272"/>
    <lineage>
        <taxon>Eukaryota</taxon>
        <taxon>Metazoa</taxon>
        <taxon>Ecdysozoa</taxon>
        <taxon>Arthropoda</taxon>
        <taxon>Hexapoda</taxon>
        <taxon>Collembola</taxon>
        <taxon>Symphypleona</taxon>
        <taxon>Sminthuridae</taxon>
        <taxon>Allacma</taxon>
    </lineage>
</organism>
<dbReference type="PANTHER" id="PTHR11101">
    <property type="entry name" value="PHOSPHATE TRANSPORTER"/>
    <property type="match status" value="1"/>
</dbReference>
<feature type="non-terminal residue" evidence="9">
    <location>
        <position position="1"/>
    </location>
</feature>
<keyword evidence="6 8" id="KW-1133">Transmembrane helix</keyword>
<evidence type="ECO:0000256" key="1">
    <source>
        <dbReference type="ARBA" id="ARBA00004141"/>
    </source>
</evidence>
<evidence type="ECO:0000256" key="5">
    <source>
        <dbReference type="ARBA" id="ARBA00022692"/>
    </source>
</evidence>
<gene>
    <name evidence="9" type="ORF">AFUS01_LOCUS36041</name>
</gene>
<dbReference type="GO" id="GO:0035435">
    <property type="term" value="P:phosphate ion transmembrane transport"/>
    <property type="evidence" value="ECO:0007669"/>
    <property type="project" value="TreeGrafter"/>
</dbReference>
<dbReference type="OrthoDB" id="260807at2759"/>
<dbReference type="Proteomes" id="UP000708208">
    <property type="component" value="Unassembled WGS sequence"/>
</dbReference>
<evidence type="ECO:0000256" key="6">
    <source>
        <dbReference type="ARBA" id="ARBA00022989"/>
    </source>
</evidence>
<dbReference type="EMBL" id="CAJVCH010538105">
    <property type="protein sequence ID" value="CAG7825965.1"/>
    <property type="molecule type" value="Genomic_DNA"/>
</dbReference>
<dbReference type="GO" id="GO:0005315">
    <property type="term" value="F:phosphate transmembrane transporter activity"/>
    <property type="evidence" value="ECO:0007669"/>
    <property type="project" value="InterPro"/>
</dbReference>
<evidence type="ECO:0000256" key="8">
    <source>
        <dbReference type="SAM" id="Phobius"/>
    </source>
</evidence>
<dbReference type="Pfam" id="PF01384">
    <property type="entry name" value="PHO4"/>
    <property type="match status" value="1"/>
</dbReference>
<comment type="subcellular location">
    <subcellularLocation>
        <location evidence="1">Membrane</location>
        <topology evidence="1">Multi-pass membrane protein</topology>
    </subcellularLocation>
</comment>
<protein>
    <recommendedName>
        <fullName evidence="11">Phosphate transporter</fullName>
    </recommendedName>
</protein>
<keyword evidence="4" id="KW-0592">Phosphate transport</keyword>
<proteinExistence type="inferred from homology"/>
<dbReference type="InterPro" id="IPR001204">
    <property type="entry name" value="Phos_transporter"/>
</dbReference>
<sequence>MGFSLGYKVSETIRKGIVDPKVYEEDPKDYMLGNLAALGGSAIWLILATFLKMPISGTHSIVGSVLGFTLVARGTKGIQWLTMAKI</sequence>
<evidence type="ECO:0000256" key="7">
    <source>
        <dbReference type="ARBA" id="ARBA00023136"/>
    </source>
</evidence>
<dbReference type="AlphaFoldDB" id="A0A8J2LP33"/>
<keyword evidence="10" id="KW-1185">Reference proteome</keyword>
<evidence type="ECO:0000313" key="9">
    <source>
        <dbReference type="EMBL" id="CAG7825965.1"/>
    </source>
</evidence>